<dbReference type="InterPro" id="IPR053937">
    <property type="entry name" value="GOST_TM"/>
</dbReference>
<evidence type="ECO:0000256" key="6">
    <source>
        <dbReference type="SAM" id="Phobius"/>
    </source>
</evidence>
<feature type="transmembrane region" description="Helical" evidence="6">
    <location>
        <begin position="168"/>
        <end position="194"/>
    </location>
</feature>
<evidence type="ECO:0000256" key="5">
    <source>
        <dbReference type="ARBA" id="ARBA00023136"/>
    </source>
</evidence>
<evidence type="ECO:0000256" key="2">
    <source>
        <dbReference type="ARBA" id="ARBA00022692"/>
    </source>
</evidence>
<organism evidence="8 9">
    <name type="scientific">Paralvinella palmiformis</name>
    <dbReference type="NCBI Taxonomy" id="53620"/>
    <lineage>
        <taxon>Eukaryota</taxon>
        <taxon>Metazoa</taxon>
        <taxon>Spiralia</taxon>
        <taxon>Lophotrochozoa</taxon>
        <taxon>Annelida</taxon>
        <taxon>Polychaeta</taxon>
        <taxon>Sedentaria</taxon>
        <taxon>Canalipalpata</taxon>
        <taxon>Terebellida</taxon>
        <taxon>Terebelliformia</taxon>
        <taxon>Alvinellidae</taxon>
        <taxon>Paralvinella</taxon>
    </lineage>
</organism>
<evidence type="ECO:0000256" key="4">
    <source>
        <dbReference type="ARBA" id="ARBA00022989"/>
    </source>
</evidence>
<protein>
    <recommendedName>
        <fullName evidence="7">GOST seven transmembrane domain-containing protein</fullName>
    </recommendedName>
</protein>
<evidence type="ECO:0000256" key="1">
    <source>
        <dbReference type="ARBA" id="ARBA00004141"/>
    </source>
</evidence>
<dbReference type="PANTHER" id="PTHR21229:SF1">
    <property type="entry name" value="GH17801P"/>
    <property type="match status" value="1"/>
</dbReference>
<keyword evidence="2 6" id="KW-0812">Transmembrane</keyword>
<keyword evidence="3" id="KW-0732">Signal</keyword>
<reference evidence="8" key="1">
    <citation type="journal article" date="2023" name="Mol. Biol. Evol.">
        <title>Third-Generation Sequencing Reveals the Adaptive Role of the Epigenome in Three Deep-Sea Polychaetes.</title>
        <authorList>
            <person name="Perez M."/>
            <person name="Aroh O."/>
            <person name="Sun Y."/>
            <person name="Lan Y."/>
            <person name="Juniper S.K."/>
            <person name="Young C.R."/>
            <person name="Angers B."/>
            <person name="Qian P.Y."/>
        </authorList>
    </citation>
    <scope>NUCLEOTIDE SEQUENCE</scope>
    <source>
        <strain evidence="8">P08H-3</strain>
    </source>
</reference>
<accession>A0AAD9NKA2</accession>
<dbReference type="InterPro" id="IPR009637">
    <property type="entry name" value="GPR107/GPR108-like"/>
</dbReference>
<comment type="caution">
    <text evidence="8">The sequence shown here is derived from an EMBL/GenBank/DDBJ whole genome shotgun (WGS) entry which is preliminary data.</text>
</comment>
<dbReference type="GO" id="GO:0042147">
    <property type="term" value="P:retrograde transport, endosome to Golgi"/>
    <property type="evidence" value="ECO:0007669"/>
    <property type="project" value="TreeGrafter"/>
</dbReference>
<keyword evidence="5 6" id="KW-0472">Membrane</keyword>
<dbReference type="GO" id="GO:0005794">
    <property type="term" value="C:Golgi apparatus"/>
    <property type="evidence" value="ECO:0007669"/>
    <property type="project" value="TreeGrafter"/>
</dbReference>
<sequence length="240" mass="27136">MPNNLKNVKKNVDYNVARVWENGVYHFMLKVEPATKQFPFNATVIVKMKSTSGYLPAIEWPLLPLMVSMDYFIFIFTVGALANTLAFVELSDQNATGNGIEPLKWLSVFLTVLQNGLMQLLVMIVSTGYGITRPHLHKALFASAVCLAAVTSLAQFMSIVVLDEDIQVVWQVIILNIKDSITSLLLLLVLMWLWRPVDQAQTYAFTPLSTEEVIHQSGDYDEEDEDDTLFEKTELRIMNT</sequence>
<evidence type="ECO:0000313" key="9">
    <source>
        <dbReference type="Proteomes" id="UP001208570"/>
    </source>
</evidence>
<dbReference type="GO" id="GO:0016020">
    <property type="term" value="C:membrane"/>
    <property type="evidence" value="ECO:0007669"/>
    <property type="project" value="UniProtKB-SubCell"/>
</dbReference>
<feature type="transmembrane region" description="Helical" evidence="6">
    <location>
        <begin position="71"/>
        <end position="88"/>
    </location>
</feature>
<evidence type="ECO:0000256" key="3">
    <source>
        <dbReference type="ARBA" id="ARBA00022729"/>
    </source>
</evidence>
<keyword evidence="4 6" id="KW-1133">Transmembrane helix</keyword>
<dbReference type="EMBL" id="JAODUP010000003">
    <property type="protein sequence ID" value="KAK2170274.1"/>
    <property type="molecule type" value="Genomic_DNA"/>
</dbReference>
<evidence type="ECO:0000313" key="8">
    <source>
        <dbReference type="EMBL" id="KAK2170274.1"/>
    </source>
</evidence>
<dbReference type="Proteomes" id="UP001208570">
    <property type="component" value="Unassembled WGS sequence"/>
</dbReference>
<dbReference type="PANTHER" id="PTHR21229">
    <property type="entry name" value="LUNG SEVEN TRANSMEMBRANE RECEPTOR"/>
    <property type="match status" value="1"/>
</dbReference>
<gene>
    <name evidence="8" type="ORF">LSH36_3g01014</name>
</gene>
<dbReference type="GO" id="GO:0005829">
    <property type="term" value="C:cytosol"/>
    <property type="evidence" value="ECO:0007669"/>
    <property type="project" value="GOC"/>
</dbReference>
<feature type="transmembrane region" description="Helical" evidence="6">
    <location>
        <begin position="139"/>
        <end position="162"/>
    </location>
</feature>
<evidence type="ECO:0000259" key="7">
    <source>
        <dbReference type="Pfam" id="PF06814"/>
    </source>
</evidence>
<feature type="domain" description="GOST seven transmembrane" evidence="7">
    <location>
        <begin position="72"/>
        <end position="157"/>
    </location>
</feature>
<proteinExistence type="predicted"/>
<feature type="transmembrane region" description="Helical" evidence="6">
    <location>
        <begin position="108"/>
        <end position="132"/>
    </location>
</feature>
<keyword evidence="9" id="KW-1185">Reference proteome</keyword>
<comment type="subcellular location">
    <subcellularLocation>
        <location evidence="1">Membrane</location>
        <topology evidence="1">Multi-pass membrane protein</topology>
    </subcellularLocation>
</comment>
<dbReference type="AlphaFoldDB" id="A0AAD9NKA2"/>
<name>A0AAD9NKA2_9ANNE</name>
<dbReference type="Pfam" id="PF06814">
    <property type="entry name" value="GOST_TM"/>
    <property type="match status" value="1"/>
</dbReference>